<dbReference type="AlphaFoldDB" id="G0ERT7"/>
<sequence length="123" mass="13395">MDCRMAANCMAADLLAGWHHSPRAARPAAPMLWHAPCSIPVPHPPMAGVRGAGGQPVFGWIRPFVPSSALPLGTVIIFYEINYSFYADQMNNQFQNIDIRNNAPNANINVLGDQGARNDGRLI</sequence>
<dbReference type="EMBL" id="CP002877">
    <property type="protein sequence ID" value="AEI77900.1"/>
    <property type="molecule type" value="Genomic_DNA"/>
</dbReference>
<organism evidence="1 2">
    <name type="scientific">Cupriavidus necator (strain ATCC 43291 / DSM 13513 / CCUG 52238 / LMG 8453 / N-1)</name>
    <name type="common">Ralstonia eutropha</name>
    <dbReference type="NCBI Taxonomy" id="1042878"/>
    <lineage>
        <taxon>Bacteria</taxon>
        <taxon>Pseudomonadati</taxon>
        <taxon>Pseudomonadota</taxon>
        <taxon>Betaproteobacteria</taxon>
        <taxon>Burkholderiales</taxon>
        <taxon>Burkholderiaceae</taxon>
        <taxon>Cupriavidus</taxon>
    </lineage>
</organism>
<reference evidence="1 2" key="1">
    <citation type="journal article" date="2011" name="J. Bacteriol.">
        <title>Complete genome sequence of the type strain Cupriavidus necator N-1.</title>
        <authorList>
            <person name="Poehlein A."/>
            <person name="Kusian B."/>
            <person name="Friedrich B."/>
            <person name="Daniel R."/>
            <person name="Bowien B."/>
        </authorList>
    </citation>
    <scope>NUCLEOTIDE SEQUENCE [LARGE SCALE GENOMIC DNA]</scope>
    <source>
        <strain evidence="2">ATCC 43291 / DSM 13513 / CCUG 52238 / LMG 8453 / N-1</strain>
    </source>
</reference>
<name>G0ERT7_CUPNN</name>
<gene>
    <name evidence="1" type="ordered locus">CNE_1c25840</name>
</gene>
<accession>G0ERT7</accession>
<evidence type="ECO:0000313" key="2">
    <source>
        <dbReference type="Proteomes" id="UP000006798"/>
    </source>
</evidence>
<proteinExistence type="predicted"/>
<dbReference type="HOGENOM" id="CLU_2011436_0_0_4"/>
<protein>
    <submittedName>
        <fullName evidence="1">Uncharacterized protein</fullName>
    </submittedName>
</protein>
<evidence type="ECO:0000313" key="1">
    <source>
        <dbReference type="EMBL" id="AEI77900.1"/>
    </source>
</evidence>
<dbReference type="KEGG" id="cnc:CNE_1c25840"/>
<dbReference type="Proteomes" id="UP000006798">
    <property type="component" value="Chromosome 1"/>
</dbReference>